<protein>
    <submittedName>
        <fullName evidence="4">Ig mu chain C region membrane-bound form</fullName>
    </submittedName>
</protein>
<dbReference type="Proteomes" id="UP000424527">
    <property type="component" value="Unassembled WGS sequence"/>
</dbReference>
<proteinExistence type="predicted"/>
<keyword evidence="2" id="KW-0393">Immunoglobulin domain</keyword>
<sequence length="455" mass="50594">MVTVSSATPSGPTVFPLSQCGSGTDNTITLGCYATGFTPSSLTYAWTKEGTALTNSIQYPPVQKNSLYSGISQIQVSKQDWDAMKTFQCAVTHSAGSGQANFQKTKLHYQMPNISVSASSPSDDKSEASFSCFAKDFSPKDHKLTWLKDNADITNKIYEVTTPVQGREENGYTVYSAASFLSVPSDGLNKDTRFTCLFEGKGEGGIKTYVNESVTYGCPTISCSGGDVDITIIGPTNQDMFISGNGKIHCQVQENKPSVTSVLWQDENGHTLIEYSKSTDNGKKVINLALDITYNEWNQGIKRYCVVEHSEWLEPVKKIYERSIGGQTQRPSVFMMPPVEHTRKEMVTLTCFVKDFFPQEVYVSWLVDDEEVDSTYEFHTTNAVESYGSYSAYSQLLLSLQQWKRNDVVYSCVVHHESVDNTTKAIVRSIGYRTFEKNTNLVNLNMNVPNTCKPQ</sequence>
<dbReference type="EMBL" id="REGW02000018">
    <property type="protein sequence ID" value="KAE8283071.1"/>
    <property type="molecule type" value="Genomic_DNA"/>
</dbReference>
<dbReference type="Gene3D" id="2.60.40.10">
    <property type="entry name" value="Immunoglobulins"/>
    <property type="match status" value="4"/>
</dbReference>
<evidence type="ECO:0000259" key="3">
    <source>
        <dbReference type="PROSITE" id="PS50835"/>
    </source>
</evidence>
<feature type="domain" description="Ig-like" evidence="3">
    <location>
        <begin position="112"/>
        <end position="215"/>
    </location>
</feature>
<dbReference type="CDD" id="cd21819">
    <property type="entry name" value="IgC1_CH1_IgM"/>
    <property type="match status" value="1"/>
</dbReference>
<reference evidence="4 5" key="1">
    <citation type="submission" date="2019-07" db="EMBL/GenBank/DDBJ databases">
        <title>Chromosome genome assembly for large yellow croaker.</title>
        <authorList>
            <person name="Xiao S."/>
        </authorList>
    </citation>
    <scope>NUCLEOTIDE SEQUENCE [LARGE SCALE GENOMIC DNA]</scope>
    <source>
        <strain evidence="4">JMULYC20181020</strain>
        <tissue evidence="4">Muscle</tissue>
    </source>
</reference>
<dbReference type="InterPro" id="IPR050380">
    <property type="entry name" value="Immune_Resp_Modulators"/>
</dbReference>
<dbReference type="InterPro" id="IPR036179">
    <property type="entry name" value="Ig-like_dom_sf"/>
</dbReference>
<dbReference type="InterPro" id="IPR007110">
    <property type="entry name" value="Ig-like_dom"/>
</dbReference>
<dbReference type="PROSITE" id="PS00290">
    <property type="entry name" value="IG_MHC"/>
    <property type="match status" value="1"/>
</dbReference>
<organism evidence="4 5">
    <name type="scientific">Larimichthys crocea</name>
    <name type="common">Large yellow croaker</name>
    <name type="synonym">Pseudosciaena crocea</name>
    <dbReference type="NCBI Taxonomy" id="215358"/>
    <lineage>
        <taxon>Eukaryota</taxon>
        <taxon>Metazoa</taxon>
        <taxon>Chordata</taxon>
        <taxon>Craniata</taxon>
        <taxon>Vertebrata</taxon>
        <taxon>Euteleostomi</taxon>
        <taxon>Actinopterygii</taxon>
        <taxon>Neopterygii</taxon>
        <taxon>Teleostei</taxon>
        <taxon>Neoteleostei</taxon>
        <taxon>Acanthomorphata</taxon>
        <taxon>Eupercaria</taxon>
        <taxon>Sciaenidae</taxon>
        <taxon>Larimichthys</taxon>
    </lineage>
</organism>
<dbReference type="SUPFAM" id="SSF48726">
    <property type="entry name" value="Immunoglobulin"/>
    <property type="match status" value="4"/>
</dbReference>
<feature type="domain" description="Ig-like" evidence="3">
    <location>
        <begin position="12"/>
        <end position="103"/>
    </location>
</feature>
<evidence type="ECO:0000313" key="4">
    <source>
        <dbReference type="EMBL" id="KAE8283071.1"/>
    </source>
</evidence>
<dbReference type="Pfam" id="PF07654">
    <property type="entry name" value="C1-set"/>
    <property type="match status" value="3"/>
</dbReference>
<name>A0A6G0HVM6_LARCR</name>
<gene>
    <name evidence="4" type="ORF">D5F01_LYC18467</name>
</gene>
<dbReference type="SMART" id="SM00407">
    <property type="entry name" value="IGc1"/>
    <property type="match status" value="3"/>
</dbReference>
<dbReference type="AlphaFoldDB" id="A0A6G0HVM6"/>
<evidence type="ECO:0000256" key="2">
    <source>
        <dbReference type="ARBA" id="ARBA00023319"/>
    </source>
</evidence>
<accession>A0A6G0HVM6</accession>
<dbReference type="FunFam" id="2.60.40.10:FF:002350">
    <property type="entry name" value="Immunoglobulin heavy variable 1-4"/>
    <property type="match status" value="1"/>
</dbReference>
<dbReference type="InterPro" id="IPR013783">
    <property type="entry name" value="Ig-like_fold"/>
</dbReference>
<evidence type="ECO:0000256" key="1">
    <source>
        <dbReference type="ARBA" id="ARBA00023157"/>
    </source>
</evidence>
<keyword evidence="5" id="KW-1185">Reference proteome</keyword>
<dbReference type="SMR" id="A0A6G0HVM6"/>
<dbReference type="InterPro" id="IPR003597">
    <property type="entry name" value="Ig_C1-set"/>
</dbReference>
<dbReference type="FunFam" id="2.60.40.10:FF:000283">
    <property type="entry name" value="Immunoglobulin kappa constant"/>
    <property type="match status" value="1"/>
</dbReference>
<comment type="caution">
    <text evidence="4">The sequence shown here is derived from an EMBL/GenBank/DDBJ whole genome shotgun (WGS) entry which is preliminary data.</text>
</comment>
<keyword evidence="1" id="KW-1015">Disulfide bond</keyword>
<dbReference type="PANTHER" id="PTHR23411">
    <property type="entry name" value="TAPASIN"/>
    <property type="match status" value="1"/>
</dbReference>
<feature type="domain" description="Ig-like" evidence="3">
    <location>
        <begin position="331"/>
        <end position="428"/>
    </location>
</feature>
<evidence type="ECO:0000313" key="5">
    <source>
        <dbReference type="Proteomes" id="UP000424527"/>
    </source>
</evidence>
<dbReference type="InterPro" id="IPR003006">
    <property type="entry name" value="Ig/MHC_CS"/>
</dbReference>
<dbReference type="CDD" id="cd05768">
    <property type="entry name" value="IgC1_CH3_IgAGD_CH4_IgAEM"/>
    <property type="match status" value="1"/>
</dbReference>
<dbReference type="PROSITE" id="PS50835">
    <property type="entry name" value="IG_LIKE"/>
    <property type="match status" value="3"/>
</dbReference>